<dbReference type="InterPro" id="IPR006015">
    <property type="entry name" value="Universal_stress_UspA"/>
</dbReference>
<dbReference type="Proteomes" id="UP000068196">
    <property type="component" value="Chromosome"/>
</dbReference>
<feature type="domain" description="UspA" evidence="2">
    <location>
        <begin position="3"/>
        <end position="137"/>
    </location>
</feature>
<dbReference type="SUPFAM" id="SSF52402">
    <property type="entry name" value="Adenine nucleotide alpha hydrolases-like"/>
    <property type="match status" value="2"/>
</dbReference>
<evidence type="ECO:0000313" key="3">
    <source>
        <dbReference type="EMBL" id="BAU24148.1"/>
    </source>
</evidence>
<dbReference type="PANTHER" id="PTHR46268:SF22">
    <property type="entry name" value="SENSOR PROTEIN KDPD-RELATED"/>
    <property type="match status" value="1"/>
</dbReference>
<keyword evidence="4" id="KW-1185">Reference proteome</keyword>
<dbReference type="InterPro" id="IPR006016">
    <property type="entry name" value="UspA"/>
</dbReference>
<dbReference type="EMBL" id="AP014945">
    <property type="protein sequence ID" value="BAU24148.1"/>
    <property type="molecule type" value="Genomic_DNA"/>
</dbReference>
<dbReference type="OrthoDB" id="5413692at2"/>
<dbReference type="Gene3D" id="3.40.50.620">
    <property type="entry name" value="HUPs"/>
    <property type="match status" value="2"/>
</dbReference>
<dbReference type="InterPro" id="IPR014729">
    <property type="entry name" value="Rossmann-like_a/b/a_fold"/>
</dbReference>
<dbReference type="PANTHER" id="PTHR46268">
    <property type="entry name" value="STRESS RESPONSE PROTEIN NHAX"/>
    <property type="match status" value="1"/>
</dbReference>
<feature type="domain" description="UspA" evidence="2">
    <location>
        <begin position="160"/>
        <end position="293"/>
    </location>
</feature>
<dbReference type="Pfam" id="PF00582">
    <property type="entry name" value="Usp"/>
    <property type="match status" value="2"/>
</dbReference>
<dbReference type="STRING" id="1653476.THC_1789"/>
<name>A0A0U5APU7_9BACT</name>
<dbReference type="PRINTS" id="PR01438">
    <property type="entry name" value="UNVRSLSTRESS"/>
</dbReference>
<dbReference type="CDD" id="cd00293">
    <property type="entry name" value="USP-like"/>
    <property type="match status" value="2"/>
</dbReference>
<reference evidence="4" key="2">
    <citation type="journal article" date="2016" name="Int. J. Syst. Evol. Microbiol.">
        <title>Caldimicrobium thiodismutans sp. nov., a sulfur-disproportionating bacterium isolated from a hot spring.</title>
        <authorList>
            <person name="Kojima H."/>
            <person name="Umezawa K."/>
            <person name="Fukui M."/>
        </authorList>
    </citation>
    <scope>NUCLEOTIDE SEQUENCE [LARGE SCALE GENOMIC DNA]</scope>
    <source>
        <strain evidence="4">TF1</strain>
    </source>
</reference>
<organism evidence="3 4">
    <name type="scientific">Caldimicrobium thiodismutans</name>
    <dbReference type="NCBI Taxonomy" id="1653476"/>
    <lineage>
        <taxon>Bacteria</taxon>
        <taxon>Pseudomonadati</taxon>
        <taxon>Thermodesulfobacteriota</taxon>
        <taxon>Thermodesulfobacteria</taxon>
        <taxon>Thermodesulfobacteriales</taxon>
        <taxon>Thermodesulfobacteriaceae</taxon>
        <taxon>Caldimicrobium</taxon>
    </lineage>
</organism>
<evidence type="ECO:0000313" key="4">
    <source>
        <dbReference type="Proteomes" id="UP000068196"/>
    </source>
</evidence>
<gene>
    <name evidence="3" type="ORF">THC_1789</name>
</gene>
<reference evidence="3 4" key="1">
    <citation type="journal article" date="2016" name="Int. J. Syst. Evol. Microbiol.">
        <title>Caldimicrobium thiodismutans sp. nov., a sulfur-disproportionating bacterium isolated from a hot spring, and emended description of the genus Caldimicrobium.</title>
        <authorList>
            <person name="Kojima H."/>
            <person name="Umezawa K."/>
            <person name="Fukui M."/>
        </authorList>
    </citation>
    <scope>NUCLEOTIDE SEQUENCE [LARGE SCALE GENOMIC DNA]</scope>
    <source>
        <strain evidence="3 4">TF1</strain>
    </source>
</reference>
<evidence type="ECO:0000259" key="2">
    <source>
        <dbReference type="Pfam" id="PF00582"/>
    </source>
</evidence>
<dbReference type="RefSeq" id="WP_068516403.1">
    <property type="nucleotide sequence ID" value="NZ_AP014945.1"/>
</dbReference>
<sequence>MGIKRILYPVRYWEMGYRGLLEILALKKAGLEEIILLHVIPREEVSYVPFGGFLKERALELAESAKLKFQDWDKDIQKAGLQSRFLVEIGDPLVKILEVAEDVSADLLVIGKQKREKLFVSEITQQLINRSKIPVLVYCHSLLKEPEEKPIILENIQIFKRPVLATDFSKNSLKARDFILYIKPLIKKIYIVYIIKSEEISGLQEEEIHALEERMKNQLKEFFQPLRDQGIEGDIFLGLGENPANEILEFVREKEASLIVLGKTGKGFLEKLFMGSVTSHLLKASEFPLLIVP</sequence>
<proteinExistence type="inferred from homology"/>
<accession>A0A0U5APU7</accession>
<protein>
    <recommendedName>
        <fullName evidence="2">UspA domain-containing protein</fullName>
    </recommendedName>
</protein>
<evidence type="ECO:0000256" key="1">
    <source>
        <dbReference type="ARBA" id="ARBA00008791"/>
    </source>
</evidence>
<comment type="similarity">
    <text evidence="1">Belongs to the universal stress protein A family.</text>
</comment>
<dbReference type="KEGG" id="cthi:THC_1789"/>
<dbReference type="AlphaFoldDB" id="A0A0U5APU7"/>